<feature type="transmembrane region" description="Helical" evidence="1">
    <location>
        <begin position="256"/>
        <end position="279"/>
    </location>
</feature>
<dbReference type="KEGG" id="blau:DQQ01_12135"/>
<proteinExistence type="predicted"/>
<feature type="transmembrane region" description="Helical" evidence="1">
    <location>
        <begin position="55"/>
        <end position="80"/>
    </location>
</feature>
<feature type="transmembrane region" description="Helical" evidence="1">
    <location>
        <begin position="163"/>
        <end position="191"/>
    </location>
</feature>
<organism evidence="2 3">
    <name type="scientific">Blautia argi</name>
    <dbReference type="NCBI Taxonomy" id="1912897"/>
    <lineage>
        <taxon>Bacteria</taxon>
        <taxon>Bacillati</taxon>
        <taxon>Bacillota</taxon>
        <taxon>Clostridia</taxon>
        <taxon>Lachnospirales</taxon>
        <taxon>Lachnospiraceae</taxon>
        <taxon>Blautia</taxon>
    </lineage>
</organism>
<keyword evidence="3" id="KW-1185">Reference proteome</keyword>
<keyword evidence="1" id="KW-1133">Transmembrane helix</keyword>
<dbReference type="Proteomes" id="UP000250003">
    <property type="component" value="Chromosome"/>
</dbReference>
<dbReference type="RefSeq" id="WP_111920255.1">
    <property type="nucleotide sequence ID" value="NZ_CAUWHR010000010.1"/>
</dbReference>
<keyword evidence="1" id="KW-0812">Transmembrane</keyword>
<feature type="transmembrane region" description="Helical" evidence="1">
    <location>
        <begin position="112"/>
        <end position="135"/>
    </location>
</feature>
<sequence length="286" mass="32033">MLRKLFKYDWKSVSPLLFILHGILLLYTILGRIAISIGSAQSNTQTASSASEFSGIAGALYVLGFIFFIIAIIIATYLYLAVHMQKNLFSDEGYLTHTLPVSPVKLLWSKILVFNAWILLDILCVVISIAILVIYPDTLTWILEDFQFLLHIFLGSAGFQNQLSIILTVLNVIVLYLGYYTMLLFFALCLGNLFKNHKVLGSVLSFFGVNIILSIIKTIILFLVPALNPFTISFSSDMATQEMVTSSDLSFSGLPIIGFSLLWDLIFAVLFFLGSRYIISKRLNLQ</sequence>
<name>A0A2Z4UD16_9FIRM</name>
<accession>A0A2Z4UD16</accession>
<gene>
    <name evidence="2" type="ORF">DQQ01_12135</name>
</gene>
<dbReference type="EMBL" id="CP030280">
    <property type="protein sequence ID" value="AWY98769.1"/>
    <property type="molecule type" value="Genomic_DNA"/>
</dbReference>
<feature type="transmembrane region" description="Helical" evidence="1">
    <location>
        <begin position="12"/>
        <end position="35"/>
    </location>
</feature>
<reference evidence="3" key="1">
    <citation type="submission" date="2018-06" db="EMBL/GenBank/DDBJ databases">
        <title>Description of Blautia argi sp. nov., a new anaerobic isolated from dog feces.</title>
        <authorList>
            <person name="Chang Y.-H."/>
            <person name="Paek J."/>
            <person name="Shin Y."/>
        </authorList>
    </citation>
    <scope>NUCLEOTIDE SEQUENCE [LARGE SCALE GENOMIC DNA]</scope>
    <source>
        <strain evidence="3">KCTC 15426</strain>
    </source>
</reference>
<dbReference type="OrthoDB" id="9816138at2"/>
<dbReference type="AlphaFoldDB" id="A0A2Z4UD16"/>
<keyword evidence="1" id="KW-0472">Membrane</keyword>
<evidence type="ECO:0000256" key="1">
    <source>
        <dbReference type="SAM" id="Phobius"/>
    </source>
</evidence>
<evidence type="ECO:0000313" key="2">
    <source>
        <dbReference type="EMBL" id="AWY98769.1"/>
    </source>
</evidence>
<feature type="transmembrane region" description="Helical" evidence="1">
    <location>
        <begin position="203"/>
        <end position="227"/>
    </location>
</feature>
<evidence type="ECO:0000313" key="3">
    <source>
        <dbReference type="Proteomes" id="UP000250003"/>
    </source>
</evidence>
<protein>
    <submittedName>
        <fullName evidence="2">Uncharacterized protein</fullName>
    </submittedName>
</protein>